<accession>A0AAE3WB46</accession>
<dbReference type="EMBL" id="JANHAX010000001">
    <property type="protein sequence ID" value="MDQ2089457.1"/>
    <property type="molecule type" value="Genomic_DNA"/>
</dbReference>
<keyword evidence="3" id="KW-1185">Reference proteome</keyword>
<sequence length="194" mass="21990">MLGLIKTLKSRVAAFRDDSRGSVSVEAVLIFPIVMWSMLAMFVFFEGYRQTTINQKAANTIADMYSRETASITPVYIDNTKALYDLLAGINDNTRIRVSVVKWSKRRDMYQVEWSEARGSGVFELSNDDINNMASNLPTLPDQERVVLVETWATFQPLFNIGMGNVEMQSFVFTRLRFAPQLRFCDNNCNGASA</sequence>
<feature type="transmembrane region" description="Helical" evidence="1">
    <location>
        <begin position="21"/>
        <end position="45"/>
    </location>
</feature>
<keyword evidence="1" id="KW-0812">Transmembrane</keyword>
<keyword evidence="1" id="KW-1133">Transmembrane helix</keyword>
<evidence type="ECO:0000313" key="2">
    <source>
        <dbReference type="EMBL" id="MDQ2089457.1"/>
    </source>
</evidence>
<dbReference type="Proteomes" id="UP001226762">
    <property type="component" value="Unassembled WGS sequence"/>
</dbReference>
<reference evidence="2" key="2">
    <citation type="submission" date="2023-02" db="EMBL/GenBank/DDBJ databases">
        <title>'Rhodoalgimonas zhirmunskyi' gen. nov., isolated from a red alga.</title>
        <authorList>
            <person name="Nedashkovskaya O.I."/>
            <person name="Otstavnykh N.Y."/>
            <person name="Bystritskaya E.P."/>
            <person name="Balabanova L.A."/>
            <person name="Isaeva M.P."/>
        </authorList>
    </citation>
    <scope>NUCLEOTIDE SEQUENCE</scope>
    <source>
        <strain evidence="2">KCTC 52189</strain>
    </source>
</reference>
<dbReference type="RefSeq" id="WP_306734702.1">
    <property type="nucleotide sequence ID" value="NZ_JANHAX010000001.1"/>
</dbReference>
<organism evidence="2 3">
    <name type="scientific">Marimonas arenosa</name>
    <dbReference type="NCBI Taxonomy" id="1795305"/>
    <lineage>
        <taxon>Bacteria</taxon>
        <taxon>Pseudomonadati</taxon>
        <taxon>Pseudomonadota</taxon>
        <taxon>Alphaproteobacteria</taxon>
        <taxon>Rhodobacterales</taxon>
        <taxon>Paracoccaceae</taxon>
        <taxon>Marimonas</taxon>
    </lineage>
</organism>
<gene>
    <name evidence="2" type="ORF">NO357_06030</name>
</gene>
<dbReference type="AlphaFoldDB" id="A0AAE3WB46"/>
<comment type="caution">
    <text evidence="2">The sequence shown here is derived from an EMBL/GenBank/DDBJ whole genome shotgun (WGS) entry which is preliminary data.</text>
</comment>
<keyword evidence="1" id="KW-0472">Membrane</keyword>
<reference evidence="2" key="1">
    <citation type="submission" date="2022-07" db="EMBL/GenBank/DDBJ databases">
        <authorList>
            <person name="Otstavnykh N."/>
            <person name="Isaeva M."/>
            <person name="Bystritskaya E."/>
        </authorList>
    </citation>
    <scope>NUCLEOTIDE SEQUENCE</scope>
    <source>
        <strain evidence="2">KCTC 52189</strain>
    </source>
</reference>
<evidence type="ECO:0000313" key="3">
    <source>
        <dbReference type="Proteomes" id="UP001226762"/>
    </source>
</evidence>
<protein>
    <submittedName>
        <fullName evidence="2">Pilus assembly protein</fullName>
    </submittedName>
</protein>
<evidence type="ECO:0000256" key="1">
    <source>
        <dbReference type="SAM" id="Phobius"/>
    </source>
</evidence>
<name>A0AAE3WB46_9RHOB</name>
<proteinExistence type="predicted"/>